<evidence type="ECO:0000256" key="8">
    <source>
        <dbReference type="ARBA" id="ARBA00023136"/>
    </source>
</evidence>
<evidence type="ECO:0000256" key="4">
    <source>
        <dbReference type="ARBA" id="ARBA00016202"/>
    </source>
</evidence>
<gene>
    <name evidence="15" type="ORF">GTP41_11925</name>
</gene>
<dbReference type="CDD" id="cd16326">
    <property type="entry name" value="LolB"/>
    <property type="match status" value="1"/>
</dbReference>
<keyword evidence="16" id="KW-1185">Reference proteome</keyword>
<dbReference type="Pfam" id="PF03550">
    <property type="entry name" value="LolB"/>
    <property type="match status" value="1"/>
</dbReference>
<keyword evidence="5" id="KW-0813">Transport</keyword>
<keyword evidence="9" id="KW-0564">Palmitate</keyword>
<comment type="similarity">
    <text evidence="2">Belongs to the LolB family.</text>
</comment>
<comment type="caution">
    <text evidence="15">The sequence shown here is derived from an EMBL/GenBank/DDBJ whole genome shotgun (WGS) entry which is preliminary data.</text>
</comment>
<evidence type="ECO:0000256" key="10">
    <source>
        <dbReference type="ARBA" id="ARBA00023186"/>
    </source>
</evidence>
<dbReference type="EMBL" id="WWCJ01000007">
    <property type="protein sequence ID" value="MYN02806.1"/>
    <property type="molecule type" value="Genomic_DNA"/>
</dbReference>
<dbReference type="SUPFAM" id="SSF89392">
    <property type="entry name" value="Prokaryotic lipoproteins and lipoprotein localization factors"/>
    <property type="match status" value="1"/>
</dbReference>
<comment type="subunit">
    <text evidence="3">Monomer.</text>
</comment>
<keyword evidence="8" id="KW-0472">Membrane</keyword>
<dbReference type="Proteomes" id="UP000448575">
    <property type="component" value="Unassembled WGS sequence"/>
</dbReference>
<dbReference type="InterPro" id="IPR029046">
    <property type="entry name" value="LolA/LolB/LppX"/>
</dbReference>
<keyword evidence="6 14" id="KW-0732">Signal</keyword>
<keyword evidence="10" id="KW-0143">Chaperone</keyword>
<evidence type="ECO:0000313" key="16">
    <source>
        <dbReference type="Proteomes" id="UP000448575"/>
    </source>
</evidence>
<comment type="subcellular location">
    <subcellularLocation>
        <location evidence="1">Cell outer membrane</location>
        <topology evidence="1">Lipid-anchor</topology>
    </subcellularLocation>
</comment>
<evidence type="ECO:0000256" key="9">
    <source>
        <dbReference type="ARBA" id="ARBA00023139"/>
    </source>
</evidence>
<evidence type="ECO:0000256" key="5">
    <source>
        <dbReference type="ARBA" id="ARBA00022448"/>
    </source>
</evidence>
<organism evidence="15 16">
    <name type="scientific">Pseudoduganella guangdongensis</name>
    <dbReference type="NCBI Taxonomy" id="2692179"/>
    <lineage>
        <taxon>Bacteria</taxon>
        <taxon>Pseudomonadati</taxon>
        <taxon>Pseudomonadota</taxon>
        <taxon>Betaproteobacteria</taxon>
        <taxon>Burkholderiales</taxon>
        <taxon>Oxalobacteraceae</taxon>
        <taxon>Telluria group</taxon>
        <taxon>Pseudoduganella</taxon>
    </lineage>
</organism>
<keyword evidence="11" id="KW-0998">Cell outer membrane</keyword>
<reference evidence="15 16" key="1">
    <citation type="submission" date="2019-12" db="EMBL/GenBank/DDBJ databases">
        <title>Novel species isolated from a subtropical stream in China.</title>
        <authorList>
            <person name="Lu H."/>
        </authorList>
    </citation>
    <scope>NUCLEOTIDE SEQUENCE [LARGE SCALE GENOMIC DNA]</scope>
    <source>
        <strain evidence="15 16">DS3</strain>
    </source>
</reference>
<evidence type="ECO:0000256" key="11">
    <source>
        <dbReference type="ARBA" id="ARBA00023237"/>
    </source>
</evidence>
<dbReference type="RefSeq" id="WP_161025796.1">
    <property type="nucleotide sequence ID" value="NZ_WWCJ01000007.1"/>
</dbReference>
<evidence type="ECO:0000256" key="3">
    <source>
        <dbReference type="ARBA" id="ARBA00011245"/>
    </source>
</evidence>
<dbReference type="GO" id="GO:0015031">
    <property type="term" value="P:protein transport"/>
    <property type="evidence" value="ECO:0007669"/>
    <property type="project" value="UniProtKB-KW"/>
</dbReference>
<evidence type="ECO:0000256" key="14">
    <source>
        <dbReference type="SAM" id="SignalP"/>
    </source>
</evidence>
<dbReference type="PROSITE" id="PS51257">
    <property type="entry name" value="PROKAR_LIPOPROTEIN"/>
    <property type="match status" value="1"/>
</dbReference>
<feature type="region of interest" description="Disordered" evidence="13">
    <location>
        <begin position="164"/>
        <end position="186"/>
    </location>
</feature>
<evidence type="ECO:0000256" key="1">
    <source>
        <dbReference type="ARBA" id="ARBA00004459"/>
    </source>
</evidence>
<feature type="signal peptide" evidence="14">
    <location>
        <begin position="1"/>
        <end position="22"/>
    </location>
</feature>
<keyword evidence="12 15" id="KW-0449">Lipoprotein</keyword>
<sequence length="202" mass="21332">MSFKTLAAIAGAAAILCGCASAPSAPASSAAVAPYADALALAGRLNARYLKDGKQESVTVNFTWKQDAQRTDVALATQFGNTVATIEVTPQGATLREGGNKPPVRAPSIDALSARALGWTLPVAGMRSWLQGHAIDANGKPWSASPANSEVTTREGWRLRYTGWREDGAGTATPRPQRFDAEHPGNGDIQEMALRVFVEQVE</sequence>
<dbReference type="AlphaFoldDB" id="A0A6N9HHF7"/>
<evidence type="ECO:0000256" key="2">
    <source>
        <dbReference type="ARBA" id="ARBA00009696"/>
    </source>
</evidence>
<keyword evidence="7" id="KW-0653">Protein transport</keyword>
<dbReference type="GO" id="GO:0009279">
    <property type="term" value="C:cell outer membrane"/>
    <property type="evidence" value="ECO:0007669"/>
    <property type="project" value="UniProtKB-SubCell"/>
</dbReference>
<evidence type="ECO:0000313" key="15">
    <source>
        <dbReference type="EMBL" id="MYN02806.1"/>
    </source>
</evidence>
<protein>
    <recommendedName>
        <fullName evidence="4">Outer-membrane lipoprotein LolB</fullName>
    </recommendedName>
</protein>
<evidence type="ECO:0000256" key="13">
    <source>
        <dbReference type="SAM" id="MobiDB-lite"/>
    </source>
</evidence>
<name>A0A6N9HHF7_9BURK</name>
<feature type="chain" id="PRO_5026932483" description="Outer-membrane lipoprotein LolB" evidence="14">
    <location>
        <begin position="23"/>
        <end position="202"/>
    </location>
</feature>
<evidence type="ECO:0000256" key="7">
    <source>
        <dbReference type="ARBA" id="ARBA00022927"/>
    </source>
</evidence>
<proteinExistence type="inferred from homology"/>
<evidence type="ECO:0000256" key="12">
    <source>
        <dbReference type="ARBA" id="ARBA00023288"/>
    </source>
</evidence>
<dbReference type="Gene3D" id="2.50.20.10">
    <property type="entry name" value="Lipoprotein localisation LolA/LolB/LppX"/>
    <property type="match status" value="1"/>
</dbReference>
<dbReference type="InterPro" id="IPR004565">
    <property type="entry name" value="OM_lipoprot_LolB"/>
</dbReference>
<accession>A0A6N9HHF7</accession>
<evidence type="ECO:0000256" key="6">
    <source>
        <dbReference type="ARBA" id="ARBA00022729"/>
    </source>
</evidence>